<name>A0A914R445_PAREQ</name>
<evidence type="ECO:0000313" key="3">
    <source>
        <dbReference type="WBParaSite" id="PEQ_0000103301-mRNA-1"/>
    </source>
</evidence>
<feature type="signal peptide" evidence="1">
    <location>
        <begin position="1"/>
        <end position="26"/>
    </location>
</feature>
<proteinExistence type="predicted"/>
<protein>
    <submittedName>
        <fullName evidence="3">Uncharacterized protein</fullName>
    </submittedName>
</protein>
<dbReference type="Proteomes" id="UP000887564">
    <property type="component" value="Unplaced"/>
</dbReference>
<keyword evidence="1" id="KW-0732">Signal</keyword>
<sequence>MIVRSCMTRIFMSSLPWCLRVVAVDGAVDREESLEEQLVDVVELADPQPAPVNAS</sequence>
<dbReference type="WBParaSite" id="PEQ_0000103301-mRNA-1">
    <property type="protein sequence ID" value="PEQ_0000103301-mRNA-1"/>
    <property type="gene ID" value="PEQ_0000103301"/>
</dbReference>
<evidence type="ECO:0000256" key="1">
    <source>
        <dbReference type="SAM" id="SignalP"/>
    </source>
</evidence>
<dbReference type="AlphaFoldDB" id="A0A914R445"/>
<evidence type="ECO:0000313" key="2">
    <source>
        <dbReference type="Proteomes" id="UP000887564"/>
    </source>
</evidence>
<reference evidence="3" key="1">
    <citation type="submission" date="2022-11" db="UniProtKB">
        <authorList>
            <consortium name="WormBaseParasite"/>
        </authorList>
    </citation>
    <scope>IDENTIFICATION</scope>
</reference>
<feature type="chain" id="PRO_5037918870" evidence="1">
    <location>
        <begin position="27"/>
        <end position="55"/>
    </location>
</feature>
<accession>A0A914R445</accession>
<keyword evidence="2" id="KW-1185">Reference proteome</keyword>
<organism evidence="2 3">
    <name type="scientific">Parascaris equorum</name>
    <name type="common">Equine roundworm</name>
    <dbReference type="NCBI Taxonomy" id="6256"/>
    <lineage>
        <taxon>Eukaryota</taxon>
        <taxon>Metazoa</taxon>
        <taxon>Ecdysozoa</taxon>
        <taxon>Nematoda</taxon>
        <taxon>Chromadorea</taxon>
        <taxon>Rhabditida</taxon>
        <taxon>Spirurina</taxon>
        <taxon>Ascaridomorpha</taxon>
        <taxon>Ascaridoidea</taxon>
        <taxon>Ascarididae</taxon>
        <taxon>Parascaris</taxon>
    </lineage>
</organism>